<dbReference type="EMBL" id="JARKIE010000055">
    <property type="protein sequence ID" value="KAJ7691933.1"/>
    <property type="molecule type" value="Genomic_DNA"/>
</dbReference>
<evidence type="ECO:0000313" key="2">
    <source>
        <dbReference type="Proteomes" id="UP001221757"/>
    </source>
</evidence>
<dbReference type="Proteomes" id="UP001221757">
    <property type="component" value="Unassembled WGS sequence"/>
</dbReference>
<comment type="caution">
    <text evidence="1">The sequence shown here is derived from an EMBL/GenBank/DDBJ whole genome shotgun (WGS) entry which is preliminary data.</text>
</comment>
<sequence length="112" mass="12873">MSHTCSYGFDPAHAVLSFLRRTSRLSGSFILPSSPIARFPPHCHFPCLYTCLPRPHALILLFVIPPHPRRVLALLLMWRFRGHLPFPINQAVYTQDVANTIRYTFLRPSHPV</sequence>
<protein>
    <submittedName>
        <fullName evidence="1">Uncharacterized protein</fullName>
    </submittedName>
</protein>
<dbReference type="AlphaFoldDB" id="A0AAD7DI33"/>
<keyword evidence="2" id="KW-1185">Reference proteome</keyword>
<proteinExistence type="predicted"/>
<reference evidence="1" key="1">
    <citation type="submission" date="2023-03" db="EMBL/GenBank/DDBJ databases">
        <title>Massive genome expansion in bonnet fungi (Mycena s.s.) driven by repeated elements and novel gene families across ecological guilds.</title>
        <authorList>
            <consortium name="Lawrence Berkeley National Laboratory"/>
            <person name="Harder C.B."/>
            <person name="Miyauchi S."/>
            <person name="Viragh M."/>
            <person name="Kuo A."/>
            <person name="Thoen E."/>
            <person name="Andreopoulos B."/>
            <person name="Lu D."/>
            <person name="Skrede I."/>
            <person name="Drula E."/>
            <person name="Henrissat B."/>
            <person name="Morin E."/>
            <person name="Kohler A."/>
            <person name="Barry K."/>
            <person name="LaButti K."/>
            <person name="Morin E."/>
            <person name="Salamov A."/>
            <person name="Lipzen A."/>
            <person name="Mereny Z."/>
            <person name="Hegedus B."/>
            <person name="Baldrian P."/>
            <person name="Stursova M."/>
            <person name="Weitz H."/>
            <person name="Taylor A."/>
            <person name="Grigoriev I.V."/>
            <person name="Nagy L.G."/>
            <person name="Martin F."/>
            <person name="Kauserud H."/>
        </authorList>
    </citation>
    <scope>NUCLEOTIDE SEQUENCE</scope>
    <source>
        <strain evidence="1">CBHHK067</strain>
    </source>
</reference>
<evidence type="ECO:0000313" key="1">
    <source>
        <dbReference type="EMBL" id="KAJ7691933.1"/>
    </source>
</evidence>
<name>A0AAD7DI33_MYCRO</name>
<organism evidence="1 2">
    <name type="scientific">Mycena rosella</name>
    <name type="common">Pink bonnet</name>
    <name type="synonym">Agaricus rosellus</name>
    <dbReference type="NCBI Taxonomy" id="1033263"/>
    <lineage>
        <taxon>Eukaryota</taxon>
        <taxon>Fungi</taxon>
        <taxon>Dikarya</taxon>
        <taxon>Basidiomycota</taxon>
        <taxon>Agaricomycotina</taxon>
        <taxon>Agaricomycetes</taxon>
        <taxon>Agaricomycetidae</taxon>
        <taxon>Agaricales</taxon>
        <taxon>Marasmiineae</taxon>
        <taxon>Mycenaceae</taxon>
        <taxon>Mycena</taxon>
    </lineage>
</organism>
<accession>A0AAD7DI33</accession>
<gene>
    <name evidence="1" type="ORF">B0H17DRAFT_550997</name>
</gene>